<evidence type="ECO:0000313" key="1">
    <source>
        <dbReference type="EMBL" id="KKM92030.1"/>
    </source>
</evidence>
<gene>
    <name evidence="1" type="ORF">LCGC14_1222540</name>
</gene>
<proteinExistence type="predicted"/>
<name>A0A0F9NT56_9ZZZZ</name>
<sequence>MTYATEANIEAILGYAIDASGDSRPTTTQLAEMLSQADSIINAEARVATNKADNSGRLKVIAVSLTMKMITNMFALTDPEKYGFIEIELNDDQKRIIHMEHGVWNSLTWDTGN</sequence>
<dbReference type="EMBL" id="LAZR01006450">
    <property type="protein sequence ID" value="KKM92030.1"/>
    <property type="molecule type" value="Genomic_DNA"/>
</dbReference>
<reference evidence="1" key="1">
    <citation type="journal article" date="2015" name="Nature">
        <title>Complex archaea that bridge the gap between prokaryotes and eukaryotes.</title>
        <authorList>
            <person name="Spang A."/>
            <person name="Saw J.H."/>
            <person name="Jorgensen S.L."/>
            <person name="Zaremba-Niedzwiedzka K."/>
            <person name="Martijn J."/>
            <person name="Lind A.E."/>
            <person name="van Eijk R."/>
            <person name="Schleper C."/>
            <person name="Guy L."/>
            <person name="Ettema T.J."/>
        </authorList>
    </citation>
    <scope>NUCLEOTIDE SEQUENCE</scope>
</reference>
<comment type="caution">
    <text evidence="1">The sequence shown here is derived from an EMBL/GenBank/DDBJ whole genome shotgun (WGS) entry which is preliminary data.</text>
</comment>
<organism evidence="1">
    <name type="scientific">marine sediment metagenome</name>
    <dbReference type="NCBI Taxonomy" id="412755"/>
    <lineage>
        <taxon>unclassified sequences</taxon>
        <taxon>metagenomes</taxon>
        <taxon>ecological metagenomes</taxon>
    </lineage>
</organism>
<dbReference type="AlphaFoldDB" id="A0A0F9NT56"/>
<protein>
    <submittedName>
        <fullName evidence="1">Uncharacterized protein</fullName>
    </submittedName>
</protein>
<accession>A0A0F9NT56</accession>